<dbReference type="GO" id="GO:0016747">
    <property type="term" value="F:acyltransferase activity, transferring groups other than amino-acyl groups"/>
    <property type="evidence" value="ECO:0007669"/>
    <property type="project" value="InterPro"/>
</dbReference>
<dbReference type="PROSITE" id="PS51186">
    <property type="entry name" value="GNAT"/>
    <property type="match status" value="1"/>
</dbReference>
<evidence type="ECO:0000256" key="1">
    <source>
        <dbReference type="SAM" id="MobiDB-lite"/>
    </source>
</evidence>
<proteinExistence type="predicted"/>
<dbReference type="PANTHER" id="PTHR43233:SF1">
    <property type="entry name" value="FAMILY N-ACETYLTRANSFERASE, PUTATIVE (AFU_ORTHOLOGUE AFUA_6G03350)-RELATED"/>
    <property type="match status" value="1"/>
</dbReference>
<dbReference type="SUPFAM" id="SSF55729">
    <property type="entry name" value="Acyl-CoA N-acyltransferases (Nat)"/>
    <property type="match status" value="1"/>
</dbReference>
<dbReference type="InterPro" id="IPR053144">
    <property type="entry name" value="Acetyltransferase_Butenolide"/>
</dbReference>
<dbReference type="Proteomes" id="UP000001812">
    <property type="component" value="Chromosome II"/>
</dbReference>
<dbReference type="Pfam" id="PF13508">
    <property type="entry name" value="Acetyltransf_7"/>
    <property type="match status" value="1"/>
</dbReference>
<sequence length="213" mass="23375">MDIDVMHAFLRVDAYWSRGIPRDGGERVNAGSLCFGAYLDAGLVGFARLVADHAAFAYRCDVFVPNEHRGKGDGRALIDRVFAQDAVRALRRVARVTSDAHALYRPAGFTALAHPPRWMELHRPGVYAQPPAGAPRRAGRAHRRAARRAPRAARGATRIQYALVDFHGAHHDRAGSRTHRDASSLQGRAVSRDRRRAAFGDGGASRRLRTAVA</sequence>
<name>A0A0E1VZI3_BURPE</name>
<feature type="domain" description="N-acetyltransferase" evidence="2">
    <location>
        <begin position="1"/>
        <end position="124"/>
    </location>
</feature>
<gene>
    <name evidence="3" type="ORF">BURPS1710A_A0042</name>
</gene>
<evidence type="ECO:0000313" key="3">
    <source>
        <dbReference type="EMBL" id="EET05589.1"/>
    </source>
</evidence>
<dbReference type="InterPro" id="IPR000182">
    <property type="entry name" value="GNAT_dom"/>
</dbReference>
<feature type="region of interest" description="Disordered" evidence="1">
    <location>
        <begin position="170"/>
        <end position="213"/>
    </location>
</feature>
<dbReference type="HOGENOM" id="CLU_086503_1_0_4"/>
<organism evidence="3">
    <name type="scientific">Burkholderia pseudomallei 1710a</name>
    <dbReference type="NCBI Taxonomy" id="320371"/>
    <lineage>
        <taxon>Bacteria</taxon>
        <taxon>Pseudomonadati</taxon>
        <taxon>Pseudomonadota</taxon>
        <taxon>Betaproteobacteria</taxon>
        <taxon>Burkholderiales</taxon>
        <taxon>Burkholderiaceae</taxon>
        <taxon>Burkholderia</taxon>
        <taxon>pseudomallei group</taxon>
    </lineage>
</organism>
<dbReference type="InterPro" id="IPR016181">
    <property type="entry name" value="Acyl_CoA_acyltransferase"/>
</dbReference>
<protein>
    <submittedName>
        <fullName evidence="3">Acetyltransferase, GNAT family</fullName>
    </submittedName>
</protein>
<reference evidence="3" key="1">
    <citation type="submission" date="2009-05" db="EMBL/GenBank/DDBJ databases">
        <authorList>
            <person name="Harkins D.M."/>
            <person name="DeShazer D."/>
            <person name="Woods D.E."/>
            <person name="Brinkac L.M."/>
            <person name="Brown K.A."/>
            <person name="Hung G.C."/>
            <person name="Tuanyok A."/>
            <person name="Zhang B."/>
            <person name="Nierman W.C."/>
        </authorList>
    </citation>
    <scope>NUCLEOTIDE SEQUENCE [LARGE SCALE GENOMIC DNA]</scope>
    <source>
        <strain evidence="3">1710a</strain>
    </source>
</reference>
<keyword evidence="3" id="KW-0808">Transferase</keyword>
<evidence type="ECO:0000259" key="2">
    <source>
        <dbReference type="PROSITE" id="PS51186"/>
    </source>
</evidence>
<dbReference type="EMBL" id="CM000833">
    <property type="protein sequence ID" value="EET05589.1"/>
    <property type="molecule type" value="Genomic_DNA"/>
</dbReference>
<accession>A0A0E1VZI3</accession>
<dbReference type="AlphaFoldDB" id="A0A0E1VZI3"/>
<dbReference type="PANTHER" id="PTHR43233">
    <property type="entry name" value="FAMILY N-ACETYLTRANSFERASE, PUTATIVE (AFU_ORTHOLOGUE AFUA_6G03350)-RELATED"/>
    <property type="match status" value="1"/>
</dbReference>
<dbReference type="Gene3D" id="3.40.630.30">
    <property type="match status" value="1"/>
</dbReference>
<feature type="compositionally biased region" description="Basic and acidic residues" evidence="1">
    <location>
        <begin position="170"/>
        <end position="182"/>
    </location>
</feature>